<evidence type="ECO:0000256" key="2">
    <source>
        <dbReference type="ARBA" id="ARBA00022723"/>
    </source>
</evidence>
<feature type="region of interest" description="Disordered" evidence="8">
    <location>
        <begin position="333"/>
        <end position="358"/>
    </location>
</feature>
<evidence type="ECO:0000256" key="6">
    <source>
        <dbReference type="ARBA" id="ARBA00023002"/>
    </source>
</evidence>
<dbReference type="GO" id="GO:0032836">
    <property type="term" value="P:glomerular basement membrane development"/>
    <property type="evidence" value="ECO:0007669"/>
    <property type="project" value="Ensembl"/>
</dbReference>
<dbReference type="FunFam" id="2.60.120.620:FF:000008">
    <property type="entry name" value="transmembrane prolyl 4-hydroxylase"/>
    <property type="match status" value="1"/>
</dbReference>
<dbReference type="AlphaFoldDB" id="A0A8C5F6M0"/>
<dbReference type="Ensembl" id="ENSGMOT00000010377.2">
    <property type="protein sequence ID" value="ENSGMOP00000010104.2"/>
    <property type="gene ID" value="ENSGMOG00000009459.2"/>
</dbReference>
<proteinExistence type="predicted"/>
<dbReference type="OMA" id="MTQAQPC"/>
<reference evidence="11" key="1">
    <citation type="submission" date="2019-07" db="EMBL/GenBank/DDBJ databases">
        <authorList>
            <consortium name="Wellcome Sanger Institute Data Sharing"/>
        </authorList>
    </citation>
    <scope>NUCLEOTIDE SEQUENCE [LARGE SCALE GENOMIC DNA]</scope>
</reference>
<dbReference type="InterPro" id="IPR044862">
    <property type="entry name" value="Pro_4_hyd_alph_FE2OG_OXY"/>
</dbReference>
<evidence type="ECO:0000256" key="5">
    <source>
        <dbReference type="ARBA" id="ARBA00022964"/>
    </source>
</evidence>
<dbReference type="InterPro" id="IPR006620">
    <property type="entry name" value="Pro_4_hyd_alph"/>
</dbReference>
<keyword evidence="6" id="KW-0560">Oxidoreductase</keyword>
<evidence type="ECO:0000259" key="10">
    <source>
        <dbReference type="PROSITE" id="PS51471"/>
    </source>
</evidence>
<protein>
    <submittedName>
        <fullName evidence="11">Prolyl 4-hydroxylase, transmembrane b</fullName>
    </submittedName>
</protein>
<feature type="domain" description="EF-hand" evidence="9">
    <location>
        <begin position="44"/>
        <end position="79"/>
    </location>
</feature>
<dbReference type="Gene3D" id="1.10.238.10">
    <property type="entry name" value="EF-hand"/>
    <property type="match status" value="1"/>
</dbReference>
<evidence type="ECO:0000256" key="3">
    <source>
        <dbReference type="ARBA" id="ARBA00022837"/>
    </source>
</evidence>
<keyword evidence="7" id="KW-0408">Iron</keyword>
<dbReference type="Pfam" id="PF13640">
    <property type="entry name" value="2OG-FeII_Oxy_3"/>
    <property type="match status" value="1"/>
</dbReference>
<evidence type="ECO:0000256" key="4">
    <source>
        <dbReference type="ARBA" id="ARBA00022896"/>
    </source>
</evidence>
<comment type="cofactor">
    <cofactor evidence="1">
        <name>L-ascorbate</name>
        <dbReference type="ChEBI" id="CHEBI:38290"/>
    </cofactor>
</comment>
<dbReference type="PANTHER" id="PTHR10869">
    <property type="entry name" value="PROLYL 4-HYDROXYLASE ALPHA SUBUNIT"/>
    <property type="match status" value="1"/>
</dbReference>
<dbReference type="PROSITE" id="PS50222">
    <property type="entry name" value="EF_HAND_2"/>
    <property type="match status" value="1"/>
</dbReference>
<dbReference type="InterPro" id="IPR002048">
    <property type="entry name" value="EF_hand_dom"/>
</dbReference>
<dbReference type="SMART" id="SM00702">
    <property type="entry name" value="P4Hc"/>
    <property type="match status" value="1"/>
</dbReference>
<feature type="compositionally biased region" description="Basic and acidic residues" evidence="8">
    <location>
        <begin position="349"/>
        <end position="358"/>
    </location>
</feature>
<dbReference type="GO" id="GO:0005509">
    <property type="term" value="F:calcium ion binding"/>
    <property type="evidence" value="ECO:0007669"/>
    <property type="project" value="InterPro"/>
</dbReference>
<evidence type="ECO:0000313" key="11">
    <source>
        <dbReference type="Ensembl" id="ENSGMOP00000010104.2"/>
    </source>
</evidence>
<feature type="domain" description="Fe2OG dioxygenase" evidence="10">
    <location>
        <begin position="168"/>
        <end position="318"/>
    </location>
</feature>
<keyword evidence="2" id="KW-0479">Metal-binding</keyword>
<evidence type="ECO:0000256" key="7">
    <source>
        <dbReference type="ARBA" id="ARBA00023004"/>
    </source>
</evidence>
<dbReference type="CDD" id="cd00051">
    <property type="entry name" value="EFh"/>
    <property type="match status" value="1"/>
</dbReference>
<dbReference type="InterPro" id="IPR011992">
    <property type="entry name" value="EF-hand-dom_pair"/>
</dbReference>
<dbReference type="InterPro" id="IPR045054">
    <property type="entry name" value="P4HA-like"/>
</dbReference>
<accession>A0A8C5F6M0</accession>
<organism evidence="11 12">
    <name type="scientific">Gadus morhua</name>
    <name type="common">Atlantic cod</name>
    <dbReference type="NCBI Taxonomy" id="8049"/>
    <lineage>
        <taxon>Eukaryota</taxon>
        <taxon>Metazoa</taxon>
        <taxon>Chordata</taxon>
        <taxon>Craniata</taxon>
        <taxon>Vertebrata</taxon>
        <taxon>Euteleostomi</taxon>
        <taxon>Actinopterygii</taxon>
        <taxon>Neopterygii</taxon>
        <taxon>Teleostei</taxon>
        <taxon>Neoteleostei</taxon>
        <taxon>Acanthomorphata</taxon>
        <taxon>Zeiogadaria</taxon>
        <taxon>Gadariae</taxon>
        <taxon>Gadiformes</taxon>
        <taxon>Gadoidei</taxon>
        <taxon>Gadidae</taxon>
        <taxon>Gadus</taxon>
    </lineage>
</organism>
<dbReference type="Pfam" id="PF13499">
    <property type="entry name" value="EF-hand_7"/>
    <property type="match status" value="1"/>
</dbReference>
<dbReference type="GO" id="GO:0031418">
    <property type="term" value="F:L-ascorbic acid binding"/>
    <property type="evidence" value="ECO:0007669"/>
    <property type="project" value="UniProtKB-KW"/>
</dbReference>
<reference evidence="11" key="2">
    <citation type="submission" date="2025-08" db="UniProtKB">
        <authorList>
            <consortium name="Ensembl"/>
        </authorList>
    </citation>
    <scope>IDENTIFICATION</scope>
</reference>
<dbReference type="GO" id="GO:0039021">
    <property type="term" value="P:pronephric glomerulus development"/>
    <property type="evidence" value="ECO:0007669"/>
    <property type="project" value="Ensembl"/>
</dbReference>
<sequence>VPDKVHEMRTLSLKPLLFEIPGFLSDAECGVVMQLAQLKGWWRELDLSPDEIFSLLDISQDGQLQLSEVGSALRGSGIWLTPESLREIYAGIHADKDHNGLLSLEEFRQLSSDAFQRFLLQRGVESSQLVRNSHHTWLEQGPGAHPVLQSVKQRVVRLTQLPDPLVDLSEPLQVVRYQQGGHYHAHHDSGPVYPETACTHTRPAANASSPFETSCRYITVLFYLNSVEGGGETAFPVADNGTYEEMSLIQNDVDLLDTRRNCERSNLRVKPTRGTAVFWYNYLSDGKGWVGEQDQYSLHGGCVVTRGTKWVANKWINIDPDYQRQVRYQQLVSQSAQDDEDQEGLVASRDMHDAHQDL</sequence>
<evidence type="ECO:0000256" key="8">
    <source>
        <dbReference type="SAM" id="MobiDB-lite"/>
    </source>
</evidence>
<dbReference type="Gene3D" id="2.60.120.620">
    <property type="entry name" value="q2cbj1_9rhob like domain"/>
    <property type="match status" value="1"/>
</dbReference>
<dbReference type="PROSITE" id="PS00018">
    <property type="entry name" value="EF_HAND_1"/>
    <property type="match status" value="2"/>
</dbReference>
<evidence type="ECO:0000256" key="1">
    <source>
        <dbReference type="ARBA" id="ARBA00001961"/>
    </source>
</evidence>
<dbReference type="InterPro" id="IPR005123">
    <property type="entry name" value="Oxoglu/Fe-dep_dioxygenase_dom"/>
</dbReference>
<keyword evidence="12" id="KW-1185">Reference proteome</keyword>
<keyword evidence="3" id="KW-0106">Calcium</keyword>
<keyword evidence="4" id="KW-0847">Vitamin C</keyword>
<dbReference type="SUPFAM" id="SSF47473">
    <property type="entry name" value="EF-hand"/>
    <property type="match status" value="1"/>
</dbReference>
<dbReference type="PROSITE" id="PS51471">
    <property type="entry name" value="FE2OG_OXY"/>
    <property type="match status" value="1"/>
</dbReference>
<dbReference type="GO" id="GO:0004656">
    <property type="term" value="F:procollagen-proline 4-dioxygenase activity"/>
    <property type="evidence" value="ECO:0007669"/>
    <property type="project" value="TreeGrafter"/>
</dbReference>
<dbReference type="GO" id="GO:0005506">
    <property type="term" value="F:iron ion binding"/>
    <property type="evidence" value="ECO:0007669"/>
    <property type="project" value="InterPro"/>
</dbReference>
<dbReference type="InterPro" id="IPR018247">
    <property type="entry name" value="EF_Hand_1_Ca_BS"/>
</dbReference>
<name>A0A8C5F6M0_GADMO</name>
<dbReference type="GeneTree" id="ENSGT00390000014570"/>
<evidence type="ECO:0000259" key="9">
    <source>
        <dbReference type="PROSITE" id="PS50222"/>
    </source>
</evidence>
<keyword evidence="5" id="KW-0223">Dioxygenase</keyword>
<dbReference type="GO" id="GO:0005783">
    <property type="term" value="C:endoplasmic reticulum"/>
    <property type="evidence" value="ECO:0007669"/>
    <property type="project" value="TreeGrafter"/>
</dbReference>
<dbReference type="Proteomes" id="UP000694546">
    <property type="component" value="Chromosome 1"/>
</dbReference>
<reference evidence="11" key="3">
    <citation type="submission" date="2025-09" db="UniProtKB">
        <authorList>
            <consortium name="Ensembl"/>
        </authorList>
    </citation>
    <scope>IDENTIFICATION</scope>
</reference>
<dbReference type="PANTHER" id="PTHR10869:SF246">
    <property type="entry name" value="TRANSMEMBRANE PROLYL 4-HYDROXYLASE"/>
    <property type="match status" value="1"/>
</dbReference>
<evidence type="ECO:0000313" key="12">
    <source>
        <dbReference type="Proteomes" id="UP000694546"/>
    </source>
</evidence>